<proteinExistence type="predicted"/>
<dbReference type="GO" id="GO:0009055">
    <property type="term" value="F:electron transfer activity"/>
    <property type="evidence" value="ECO:0007669"/>
    <property type="project" value="InterPro"/>
</dbReference>
<dbReference type="OrthoDB" id="338827at2"/>
<feature type="signal peptide" evidence="1">
    <location>
        <begin position="1"/>
        <end position="19"/>
    </location>
</feature>
<gene>
    <name evidence="2" type="ORF">F3059_03965</name>
</gene>
<dbReference type="RefSeq" id="WP_151166722.1">
    <property type="nucleotide sequence ID" value="NZ_WACR01000003.1"/>
</dbReference>
<dbReference type="GO" id="GO:0020037">
    <property type="term" value="F:heme binding"/>
    <property type="evidence" value="ECO:0007669"/>
    <property type="project" value="InterPro"/>
</dbReference>
<dbReference type="Gene3D" id="1.10.760.10">
    <property type="entry name" value="Cytochrome c-like domain"/>
    <property type="match status" value="1"/>
</dbReference>
<dbReference type="Proteomes" id="UP000435357">
    <property type="component" value="Unassembled WGS sequence"/>
</dbReference>
<dbReference type="InterPro" id="IPR036280">
    <property type="entry name" value="Multihaem_cyt_sf"/>
</dbReference>
<accession>A0A6N6MA21</accession>
<reference evidence="2 3" key="1">
    <citation type="submission" date="2019-09" db="EMBL/GenBank/DDBJ databases">
        <title>Genomes of Cryomorphaceae.</title>
        <authorList>
            <person name="Bowman J.P."/>
        </authorList>
    </citation>
    <scope>NUCLEOTIDE SEQUENCE [LARGE SCALE GENOMIC DNA]</scope>
    <source>
        <strain evidence="2 3">KCTC 52047</strain>
    </source>
</reference>
<dbReference type="AlphaFoldDB" id="A0A6N6MA21"/>
<evidence type="ECO:0000313" key="2">
    <source>
        <dbReference type="EMBL" id="KAB1065116.1"/>
    </source>
</evidence>
<evidence type="ECO:0000313" key="3">
    <source>
        <dbReference type="Proteomes" id="UP000435357"/>
    </source>
</evidence>
<dbReference type="SUPFAM" id="SSF48695">
    <property type="entry name" value="Multiheme cytochromes"/>
    <property type="match status" value="1"/>
</dbReference>
<keyword evidence="1" id="KW-0732">Signal</keyword>
<name>A0A6N6MA21_9FLAO</name>
<dbReference type="InterPro" id="IPR036909">
    <property type="entry name" value="Cyt_c-like_dom_sf"/>
</dbReference>
<organism evidence="2 3">
    <name type="scientific">Salibacter halophilus</name>
    <dbReference type="NCBI Taxonomy" id="1803916"/>
    <lineage>
        <taxon>Bacteria</taxon>
        <taxon>Pseudomonadati</taxon>
        <taxon>Bacteroidota</taxon>
        <taxon>Flavobacteriia</taxon>
        <taxon>Flavobacteriales</taxon>
        <taxon>Salibacteraceae</taxon>
        <taxon>Salibacter</taxon>
    </lineage>
</organism>
<sequence>MRKIITTLLVLSIIAVFHACEDQWFIEPIENNISFKYRLSEYNIYQLPLKDLVPDSSAFIYELNTPLFTDYASKQRIIKLPKGQKLDLLNNSNIDYPESTIIAKSFYYESSQLPNSGVKQIIETRLLIKNKGKWNVGVYKWNTQQTEAYLIEDGASVSMEQLLPNGSRKQFTYEIPSNSECTTCHNSNNRVRPIGPKVANLNIPDWQGSSKSQLETWISNGYLSGSSTNNLPELPQWDNSNHTLAQRARAYLDVNCAHCHNPSGVASEWSLDLRYSTPHNQTGIQPLRYHIPERMESNWDDEVMPKIGTTLKHKEGTELIKAYVNQL</sequence>
<keyword evidence="3" id="KW-1185">Reference proteome</keyword>
<comment type="caution">
    <text evidence="2">The sequence shown here is derived from an EMBL/GenBank/DDBJ whole genome shotgun (WGS) entry which is preliminary data.</text>
</comment>
<protein>
    <recommendedName>
        <fullName evidence="4">Cytochrome c domain-containing protein</fullName>
    </recommendedName>
</protein>
<evidence type="ECO:0008006" key="4">
    <source>
        <dbReference type="Google" id="ProtNLM"/>
    </source>
</evidence>
<dbReference type="EMBL" id="WACR01000003">
    <property type="protein sequence ID" value="KAB1065116.1"/>
    <property type="molecule type" value="Genomic_DNA"/>
</dbReference>
<evidence type="ECO:0000256" key="1">
    <source>
        <dbReference type="SAM" id="SignalP"/>
    </source>
</evidence>
<feature type="chain" id="PRO_5026758621" description="Cytochrome c domain-containing protein" evidence="1">
    <location>
        <begin position="20"/>
        <end position="327"/>
    </location>
</feature>